<feature type="binding site" evidence="9">
    <location>
        <position position="123"/>
    </location>
    <ligand>
        <name>NADPH</name>
        <dbReference type="ChEBI" id="CHEBI:57783"/>
    </ligand>
</feature>
<keyword evidence="6 9" id="KW-0464">Manganese</keyword>
<feature type="binding site" evidence="9">
    <location>
        <position position="13"/>
    </location>
    <ligand>
        <name>NADPH</name>
        <dbReference type="ChEBI" id="CHEBI:57783"/>
    </ligand>
</feature>
<dbReference type="InterPro" id="IPR013644">
    <property type="entry name" value="DXP_reductoisomerase_C"/>
</dbReference>
<evidence type="ECO:0000259" key="10">
    <source>
        <dbReference type="Pfam" id="PF02670"/>
    </source>
</evidence>
<evidence type="ECO:0000256" key="8">
    <source>
        <dbReference type="ARBA" id="ARBA00048543"/>
    </source>
</evidence>
<dbReference type="UniPathway" id="UPA00056">
    <property type="reaction ID" value="UER00092"/>
</dbReference>
<feature type="binding site" evidence="9">
    <location>
        <position position="39"/>
    </location>
    <ligand>
        <name>NADPH</name>
        <dbReference type="ChEBI" id="CHEBI:57783"/>
    </ligand>
</feature>
<evidence type="ECO:0000256" key="7">
    <source>
        <dbReference type="ARBA" id="ARBA00023229"/>
    </source>
</evidence>
<organism evidence="13 14">
    <name type="scientific">Albidovulum aquaemixtae</name>
    <dbReference type="NCBI Taxonomy" id="1542388"/>
    <lineage>
        <taxon>Bacteria</taxon>
        <taxon>Pseudomonadati</taxon>
        <taxon>Pseudomonadota</taxon>
        <taxon>Alphaproteobacteria</taxon>
        <taxon>Rhodobacterales</taxon>
        <taxon>Paracoccaceae</taxon>
        <taxon>Albidovulum</taxon>
    </lineage>
</organism>
<dbReference type="EC" id="1.1.1.267" evidence="9"/>
<dbReference type="Pfam" id="PF02670">
    <property type="entry name" value="DXP_reductoisom"/>
    <property type="match status" value="1"/>
</dbReference>
<dbReference type="InterPro" id="IPR036169">
    <property type="entry name" value="DXPR_C_sf"/>
</dbReference>
<evidence type="ECO:0000256" key="3">
    <source>
        <dbReference type="ARBA" id="ARBA00022723"/>
    </source>
</evidence>
<dbReference type="Gene3D" id="1.10.1740.10">
    <property type="match status" value="1"/>
</dbReference>
<feature type="domain" description="1-deoxy-D-xylulose 5-phosphate reductoisomerase N-terminal" evidence="10">
    <location>
        <begin position="4"/>
        <end position="131"/>
    </location>
</feature>
<dbReference type="AlphaFoldDB" id="A0A2R8B5R9"/>
<keyword evidence="3 9" id="KW-0479">Metal-binding</keyword>
<feature type="binding site" evidence="9">
    <location>
        <position position="198"/>
    </location>
    <ligand>
        <name>1-deoxy-D-xylulose 5-phosphate</name>
        <dbReference type="ChEBI" id="CHEBI:57792"/>
    </ligand>
</feature>
<feature type="binding site" evidence="9">
    <location>
        <position position="125"/>
    </location>
    <ligand>
        <name>NADPH</name>
        <dbReference type="ChEBI" id="CHEBI:57783"/>
    </ligand>
</feature>
<feature type="binding site" evidence="9">
    <location>
        <position position="220"/>
    </location>
    <ligand>
        <name>Mn(2+)</name>
        <dbReference type="ChEBI" id="CHEBI:29035"/>
    </ligand>
</feature>
<evidence type="ECO:0000313" key="14">
    <source>
        <dbReference type="Proteomes" id="UP000244924"/>
    </source>
</evidence>
<evidence type="ECO:0000256" key="1">
    <source>
        <dbReference type="ARBA" id="ARBA00005094"/>
    </source>
</evidence>
<reference evidence="13 14" key="1">
    <citation type="submission" date="2018-03" db="EMBL/GenBank/DDBJ databases">
        <authorList>
            <person name="Keele B.F."/>
        </authorList>
    </citation>
    <scope>NUCLEOTIDE SEQUENCE [LARGE SCALE GENOMIC DNA]</scope>
    <source>
        <strain evidence="13 14">CECT 8626</strain>
    </source>
</reference>
<dbReference type="Pfam" id="PF08436">
    <property type="entry name" value="DXP_redisom_C"/>
    <property type="match status" value="1"/>
</dbReference>
<evidence type="ECO:0000256" key="4">
    <source>
        <dbReference type="ARBA" id="ARBA00022857"/>
    </source>
</evidence>
<evidence type="ECO:0000259" key="11">
    <source>
        <dbReference type="Pfam" id="PF08436"/>
    </source>
</evidence>
<keyword evidence="14" id="KW-1185">Reference proteome</keyword>
<feature type="domain" description="1-deoxy-D-xylulose 5-phosphate reductoisomerase C-terminal" evidence="11">
    <location>
        <begin position="145"/>
        <end position="228"/>
    </location>
</feature>
<gene>
    <name evidence="9 13" type="primary">dxr</name>
    <name evidence="13" type="ORF">DEA8626_01508</name>
</gene>
<feature type="binding site" evidence="9">
    <location>
        <position position="151"/>
    </location>
    <ligand>
        <name>Mn(2+)</name>
        <dbReference type="ChEBI" id="CHEBI:29035"/>
    </ligand>
</feature>
<dbReference type="GO" id="GO:0030145">
    <property type="term" value="F:manganese ion binding"/>
    <property type="evidence" value="ECO:0007669"/>
    <property type="project" value="TreeGrafter"/>
</dbReference>
<dbReference type="SUPFAM" id="SSF69055">
    <property type="entry name" value="1-deoxy-D-xylulose-5-phosphate reductoisomerase, C-terminal domain"/>
    <property type="match status" value="1"/>
</dbReference>
<name>A0A2R8B5R9_9RHOB</name>
<dbReference type="SUPFAM" id="SSF55347">
    <property type="entry name" value="Glyceraldehyde-3-phosphate dehydrogenase-like, C-terminal domain"/>
    <property type="match status" value="1"/>
</dbReference>
<dbReference type="PANTHER" id="PTHR30525:SF0">
    <property type="entry name" value="1-DEOXY-D-XYLULOSE 5-PHOSPHATE REDUCTOISOMERASE, CHLOROPLASTIC"/>
    <property type="match status" value="1"/>
</dbReference>
<feature type="domain" description="DXP reductoisomerase C-terminal" evidence="12">
    <location>
        <begin position="260"/>
        <end position="381"/>
    </location>
</feature>
<dbReference type="Gene3D" id="3.40.50.720">
    <property type="entry name" value="NAD(P)-binding Rossmann-like Domain"/>
    <property type="match status" value="1"/>
</dbReference>
<dbReference type="FunFam" id="3.40.50.720:FF:000045">
    <property type="entry name" value="1-deoxy-D-xylulose 5-phosphate reductoisomerase"/>
    <property type="match status" value="1"/>
</dbReference>
<protein>
    <recommendedName>
        <fullName evidence="9">1-deoxy-D-xylulose 5-phosphate reductoisomerase</fullName>
        <shortName evidence="9">DXP reductoisomerase</shortName>
        <ecNumber evidence="9">1.1.1.267</ecNumber>
    </recommendedName>
    <alternativeName>
        <fullName evidence="9">1-deoxyxylulose-5-phosphate reductoisomerase</fullName>
    </alternativeName>
    <alternativeName>
        <fullName evidence="9">2-C-methyl-D-erythritol 4-phosphate synthase</fullName>
    </alternativeName>
</protein>
<feature type="binding site" evidence="9">
    <location>
        <position position="204"/>
    </location>
    <ligand>
        <name>NADPH</name>
        <dbReference type="ChEBI" id="CHEBI:57783"/>
    </ligand>
</feature>
<evidence type="ECO:0000259" key="12">
    <source>
        <dbReference type="Pfam" id="PF13288"/>
    </source>
</evidence>
<dbReference type="HAMAP" id="MF_00183">
    <property type="entry name" value="DXP_reductoisom"/>
    <property type="match status" value="1"/>
</dbReference>
<keyword evidence="4 9" id="KW-0521">NADP</keyword>
<evidence type="ECO:0000256" key="6">
    <source>
        <dbReference type="ARBA" id="ARBA00023211"/>
    </source>
</evidence>
<feature type="binding site" evidence="9">
    <location>
        <position position="10"/>
    </location>
    <ligand>
        <name>NADPH</name>
        <dbReference type="ChEBI" id="CHEBI:57783"/>
    </ligand>
</feature>
<dbReference type="InterPro" id="IPR003821">
    <property type="entry name" value="DXP_reductoisomerase"/>
</dbReference>
<feature type="binding site" evidence="9">
    <location>
        <position position="149"/>
    </location>
    <ligand>
        <name>Mn(2+)</name>
        <dbReference type="ChEBI" id="CHEBI:29035"/>
    </ligand>
</feature>
<feature type="binding site" evidence="9">
    <location>
        <position position="220"/>
    </location>
    <ligand>
        <name>1-deoxy-D-xylulose 5-phosphate</name>
        <dbReference type="ChEBI" id="CHEBI:57792"/>
    </ligand>
</feature>
<proteinExistence type="inferred from homology"/>
<feature type="binding site" evidence="9">
    <location>
        <position position="124"/>
    </location>
    <ligand>
        <name>1-deoxy-D-xylulose 5-phosphate</name>
        <dbReference type="ChEBI" id="CHEBI:57792"/>
    </ligand>
</feature>
<dbReference type="SUPFAM" id="SSF51735">
    <property type="entry name" value="NAD(P)-binding Rossmann-fold domains"/>
    <property type="match status" value="1"/>
</dbReference>
<dbReference type="GO" id="GO:0030604">
    <property type="term" value="F:1-deoxy-D-xylulose-5-phosphate reductoisomerase activity"/>
    <property type="evidence" value="ECO:0007669"/>
    <property type="project" value="UniProtKB-UniRule"/>
</dbReference>
<feature type="binding site" evidence="9">
    <location>
        <position position="216"/>
    </location>
    <ligand>
        <name>1-deoxy-D-xylulose 5-phosphate</name>
        <dbReference type="ChEBI" id="CHEBI:57792"/>
    </ligand>
</feature>
<dbReference type="GO" id="GO:0070402">
    <property type="term" value="F:NADPH binding"/>
    <property type="evidence" value="ECO:0007669"/>
    <property type="project" value="InterPro"/>
</dbReference>
<feature type="binding site" evidence="9">
    <location>
        <position position="217"/>
    </location>
    <ligand>
        <name>1-deoxy-D-xylulose 5-phosphate</name>
        <dbReference type="ChEBI" id="CHEBI:57792"/>
    </ligand>
</feature>
<feature type="binding site" evidence="9">
    <location>
        <position position="12"/>
    </location>
    <ligand>
        <name>NADPH</name>
        <dbReference type="ChEBI" id="CHEBI:57783"/>
    </ligand>
</feature>
<comment type="catalytic activity">
    <reaction evidence="8">
        <text>2-C-methyl-D-erythritol 4-phosphate + NADP(+) = 1-deoxy-D-xylulose 5-phosphate + NADPH + H(+)</text>
        <dbReference type="Rhea" id="RHEA:13717"/>
        <dbReference type="ChEBI" id="CHEBI:15378"/>
        <dbReference type="ChEBI" id="CHEBI:57783"/>
        <dbReference type="ChEBI" id="CHEBI:57792"/>
        <dbReference type="ChEBI" id="CHEBI:58262"/>
        <dbReference type="ChEBI" id="CHEBI:58349"/>
        <dbReference type="EC" id="1.1.1.267"/>
    </reaction>
    <physiologicalReaction direction="right-to-left" evidence="8">
        <dbReference type="Rhea" id="RHEA:13719"/>
    </physiologicalReaction>
</comment>
<dbReference type="EMBL" id="OMOQ01000001">
    <property type="protein sequence ID" value="SPH17979.1"/>
    <property type="molecule type" value="Genomic_DNA"/>
</dbReference>
<feature type="binding site" evidence="9">
    <location>
        <position position="151"/>
    </location>
    <ligand>
        <name>1-deoxy-D-xylulose 5-phosphate</name>
        <dbReference type="ChEBI" id="CHEBI:57792"/>
    </ligand>
</feature>
<feature type="binding site" evidence="9">
    <location>
        <position position="11"/>
    </location>
    <ligand>
        <name>NADPH</name>
        <dbReference type="ChEBI" id="CHEBI:57783"/>
    </ligand>
</feature>
<comment type="cofactor">
    <cofactor evidence="9">
        <name>Mg(2+)</name>
        <dbReference type="ChEBI" id="CHEBI:18420"/>
    </cofactor>
    <cofactor evidence="9">
        <name>Mn(2+)</name>
        <dbReference type="ChEBI" id="CHEBI:29035"/>
    </cofactor>
</comment>
<feature type="binding site" evidence="9">
    <location>
        <position position="150"/>
    </location>
    <ligand>
        <name>1-deoxy-D-xylulose 5-phosphate</name>
        <dbReference type="ChEBI" id="CHEBI:57792"/>
    </ligand>
</feature>
<evidence type="ECO:0000256" key="5">
    <source>
        <dbReference type="ARBA" id="ARBA00023002"/>
    </source>
</evidence>
<feature type="binding site" evidence="9">
    <location>
        <position position="38"/>
    </location>
    <ligand>
        <name>NADPH</name>
        <dbReference type="ChEBI" id="CHEBI:57783"/>
    </ligand>
</feature>
<dbReference type="PIRSF" id="PIRSF006205">
    <property type="entry name" value="Dxp_reductismrs"/>
    <property type="match status" value="1"/>
</dbReference>
<feature type="binding site" evidence="9">
    <location>
        <position position="211"/>
    </location>
    <ligand>
        <name>1-deoxy-D-xylulose 5-phosphate</name>
        <dbReference type="ChEBI" id="CHEBI:57792"/>
    </ligand>
</feature>
<dbReference type="GO" id="GO:0051484">
    <property type="term" value="P:isopentenyl diphosphate biosynthetic process, methylerythritol 4-phosphate pathway involved in terpenoid biosynthetic process"/>
    <property type="evidence" value="ECO:0007669"/>
    <property type="project" value="TreeGrafter"/>
</dbReference>
<dbReference type="GO" id="GO:0016853">
    <property type="term" value="F:isomerase activity"/>
    <property type="evidence" value="ECO:0007669"/>
    <property type="project" value="UniProtKB-KW"/>
</dbReference>
<dbReference type="InterPro" id="IPR036291">
    <property type="entry name" value="NAD(P)-bd_dom_sf"/>
</dbReference>
<accession>A0A2R8B5R9</accession>
<comment type="pathway">
    <text evidence="1 9">Isoprenoid biosynthesis; isopentenyl diphosphate biosynthesis via DXP pathway; isopentenyl diphosphate from 1-deoxy-D-xylulose 5-phosphate: step 1/6.</text>
</comment>
<comment type="function">
    <text evidence="9">Catalyzes the NADPH-dependent rearrangement and reduction of 1-deoxy-D-xylulose-5-phosphate (DXP) to 2-C-methyl-D-erythritol 4-phosphate (MEP).</text>
</comment>
<dbReference type="Pfam" id="PF13288">
    <property type="entry name" value="DXPR_C"/>
    <property type="match status" value="1"/>
</dbReference>
<feature type="binding site" evidence="9">
    <location>
        <position position="40"/>
    </location>
    <ligand>
        <name>NADPH</name>
        <dbReference type="ChEBI" id="CHEBI:57783"/>
    </ligand>
</feature>
<evidence type="ECO:0000256" key="9">
    <source>
        <dbReference type="HAMAP-Rule" id="MF_00183"/>
    </source>
</evidence>
<dbReference type="RefSeq" id="WP_108852365.1">
    <property type="nucleotide sequence ID" value="NZ_OMOQ01000001.1"/>
</dbReference>
<evidence type="ECO:0000256" key="2">
    <source>
        <dbReference type="ARBA" id="ARBA00006825"/>
    </source>
</evidence>
<dbReference type="InterPro" id="IPR013512">
    <property type="entry name" value="DXP_reductoisomerase_N"/>
</dbReference>
<comment type="similarity">
    <text evidence="2 9">Belongs to the DXR family.</text>
</comment>
<evidence type="ECO:0000313" key="13">
    <source>
        <dbReference type="EMBL" id="SPH17979.1"/>
    </source>
</evidence>
<sequence>MRSVSIFGATGSIGESTFDLLMRQGGPDTYRTVALTAGRNVRRLAEQARALRAELAVVADESRLPALREALAGTGIETAGGARAVTEAANRPADWIMSGIVGAAGLMPGFRALAHGGTLALANKESLVTAGPLLMTEAARHGARILPVDSEHSAVFQALTGEDIGAVERITITASGGAFRDWPLDRLSRATVAEASTHPNWIMGQRITIDSASMFNKALEVIETKEFFGVGPEQIEVLVHPESLVHALVGFRDGGMIGHLGAPDMRHAIGYALNWPNRAHLPVARLNLAEIGQLSFTAPDPARYPALRLAREVMATGGLAGAAFNAAKEAALDAFIAGHVRFTEMSGVVEEVLSRLSADSDLGKSPANLDIVLETDRVARRIADEVMKETHRI</sequence>
<keyword evidence="5 9" id="KW-0560">Oxidoreductase</keyword>
<keyword evidence="7 9" id="KW-0414">Isoprene biosynthesis</keyword>
<feature type="binding site" evidence="9">
    <location>
        <position position="175"/>
    </location>
    <ligand>
        <name>1-deoxy-D-xylulose 5-phosphate</name>
        <dbReference type="ChEBI" id="CHEBI:57792"/>
    </ligand>
</feature>
<keyword evidence="13" id="KW-0413">Isomerase</keyword>
<dbReference type="OrthoDB" id="9806546at2"/>
<dbReference type="InterPro" id="IPR026877">
    <property type="entry name" value="DXPR_C"/>
</dbReference>
<keyword evidence="9" id="KW-0460">Magnesium</keyword>
<dbReference type="Proteomes" id="UP000244924">
    <property type="component" value="Unassembled WGS sequence"/>
</dbReference>
<dbReference type="PANTHER" id="PTHR30525">
    <property type="entry name" value="1-DEOXY-D-XYLULOSE 5-PHOSPHATE REDUCTOISOMERASE"/>
    <property type="match status" value="1"/>
</dbReference>
<dbReference type="NCBIfam" id="TIGR00243">
    <property type="entry name" value="Dxr"/>
    <property type="match status" value="1"/>
</dbReference>